<dbReference type="InterPro" id="IPR036291">
    <property type="entry name" value="NAD(P)-bd_dom_sf"/>
</dbReference>
<reference evidence="2" key="1">
    <citation type="submission" date="2019-06" db="EMBL/GenBank/DDBJ databases">
        <authorList>
            <person name="Broberg M."/>
        </authorList>
    </citation>
    <scope>NUCLEOTIDE SEQUENCE [LARGE SCALE GENOMIC DNA]</scope>
</reference>
<name>A0A9N9U2V7_9HYPO</name>
<evidence type="ECO:0008006" key="3">
    <source>
        <dbReference type="Google" id="ProtNLM"/>
    </source>
</evidence>
<evidence type="ECO:0000313" key="2">
    <source>
        <dbReference type="Proteomes" id="UP000754883"/>
    </source>
</evidence>
<dbReference type="GO" id="GO:0016616">
    <property type="term" value="F:oxidoreductase activity, acting on the CH-OH group of donors, NAD or NADP as acceptor"/>
    <property type="evidence" value="ECO:0007669"/>
    <property type="project" value="TreeGrafter"/>
</dbReference>
<dbReference type="PRINTS" id="PR00081">
    <property type="entry name" value="GDHRDH"/>
</dbReference>
<dbReference type="InterPro" id="IPR052184">
    <property type="entry name" value="SDR_enzymes"/>
</dbReference>
<dbReference type="Pfam" id="PF00106">
    <property type="entry name" value="adh_short"/>
    <property type="match status" value="1"/>
</dbReference>
<dbReference type="PANTHER" id="PTHR45458:SF1">
    <property type="entry name" value="SHORT CHAIN DEHYDROGENASE"/>
    <property type="match status" value="1"/>
</dbReference>
<dbReference type="InterPro" id="IPR002347">
    <property type="entry name" value="SDR_fam"/>
</dbReference>
<evidence type="ECO:0000313" key="1">
    <source>
        <dbReference type="EMBL" id="CAG9975233.1"/>
    </source>
</evidence>
<reference evidence="1 2" key="2">
    <citation type="submission" date="2021-10" db="EMBL/GenBank/DDBJ databases">
        <authorList>
            <person name="Piombo E."/>
        </authorList>
    </citation>
    <scope>NUCLEOTIDE SEQUENCE [LARGE SCALE GENOMIC DNA]</scope>
</reference>
<dbReference type="PANTHER" id="PTHR45458">
    <property type="entry name" value="SHORT-CHAIN DEHYDROGENASE/REDUCTASE SDR"/>
    <property type="match status" value="1"/>
</dbReference>
<dbReference type="SUPFAM" id="SSF51735">
    <property type="entry name" value="NAD(P)-binding Rossmann-fold domains"/>
    <property type="match status" value="1"/>
</dbReference>
<dbReference type="OrthoDB" id="5296at2759"/>
<dbReference type="Gene3D" id="3.40.50.720">
    <property type="entry name" value="NAD(P)-binding Rossmann-like Domain"/>
    <property type="match status" value="1"/>
</dbReference>
<dbReference type="Proteomes" id="UP000754883">
    <property type="component" value="Unassembled WGS sequence"/>
</dbReference>
<gene>
    <name evidence="1" type="ORF">CBYS24578_00015591</name>
</gene>
<dbReference type="AlphaFoldDB" id="A0A9N9U2V7"/>
<comment type="caution">
    <text evidence="1">The sequence shown here is derived from an EMBL/GenBank/DDBJ whole genome shotgun (WGS) entry which is preliminary data.</text>
</comment>
<keyword evidence="2" id="KW-1185">Reference proteome</keyword>
<organism evidence="1 2">
    <name type="scientific">Clonostachys byssicola</name>
    <dbReference type="NCBI Taxonomy" id="160290"/>
    <lineage>
        <taxon>Eukaryota</taxon>
        <taxon>Fungi</taxon>
        <taxon>Dikarya</taxon>
        <taxon>Ascomycota</taxon>
        <taxon>Pezizomycotina</taxon>
        <taxon>Sordariomycetes</taxon>
        <taxon>Hypocreomycetidae</taxon>
        <taxon>Hypocreales</taxon>
        <taxon>Bionectriaceae</taxon>
        <taxon>Clonostachys</taxon>
    </lineage>
</organism>
<sequence>MASFVVTGTSRGLGLSLVDALLSRPSSEVSQIIACTRSPDASSDLLSLIRSSKGRIRHVQIDLDDLATISAAVPLVADILGEQGLDYLVNNAAVRDPKFTELEDMDFLPQALSTNVVGLHEVIKSFLPLLRKGKAKKIVNFSSTLGQLSTAQTDPKMVGVPFPAYKISKAGTHMVTALWSNRLKEEGFCVYIQSPGNLKTDLAGKERADLAPEVGAKEVIRIALEARPQDTGRHRNILVPGWEQGGGVGGRYDGEDLYW</sequence>
<protein>
    <recommendedName>
        <fullName evidence="3">NAD(P)-binding protein</fullName>
    </recommendedName>
</protein>
<accession>A0A9N9U2V7</accession>
<dbReference type="EMBL" id="CABFNO020001255">
    <property type="protein sequence ID" value="CAG9975233.1"/>
    <property type="molecule type" value="Genomic_DNA"/>
</dbReference>
<proteinExistence type="predicted"/>